<feature type="region of interest" description="Disordered" evidence="1">
    <location>
        <begin position="1"/>
        <end position="25"/>
    </location>
</feature>
<name>A0A7R9TSZ3_9VIRI</name>
<evidence type="ECO:0000313" key="2">
    <source>
        <dbReference type="EMBL" id="CAD8243034.1"/>
    </source>
</evidence>
<sequence>MARLRGGGSGAAPEVAAAPGDEPRFSAGMSPSLVYHLLKVPEKRIVGPGGAVLNPRPVEAPARKSVEQAPLYTPAYVQRLQATVEETIAHSRELLARLKDQRQRVDDMADELLRDDGTFAPPAEPACTDERAACIACYGEHIGNSSVLKCAPQVKAFSECALRVQEEFLRAHTPAAAPAAAAQ</sequence>
<evidence type="ECO:0000256" key="1">
    <source>
        <dbReference type="SAM" id="MobiDB-lite"/>
    </source>
</evidence>
<dbReference type="AlphaFoldDB" id="A0A7R9TSZ3"/>
<dbReference type="PANTHER" id="PTHR47587:SF2">
    <property type="entry name" value="OS05G0103500 PROTEIN"/>
    <property type="match status" value="1"/>
</dbReference>
<feature type="compositionally biased region" description="Gly residues" evidence="1">
    <location>
        <begin position="1"/>
        <end position="10"/>
    </location>
</feature>
<evidence type="ECO:0008006" key="3">
    <source>
        <dbReference type="Google" id="ProtNLM"/>
    </source>
</evidence>
<organism evidence="2">
    <name type="scientific">Prasinoderma coloniale</name>
    <dbReference type="NCBI Taxonomy" id="156133"/>
    <lineage>
        <taxon>Eukaryota</taxon>
        <taxon>Viridiplantae</taxon>
        <taxon>Prasinodermophyta</taxon>
        <taxon>Prasinodermophyceae</taxon>
        <taxon>Prasinodermales</taxon>
        <taxon>Prasinodermaceae</taxon>
        <taxon>Prasinoderma</taxon>
    </lineage>
</organism>
<reference evidence="2" key="1">
    <citation type="submission" date="2021-01" db="EMBL/GenBank/DDBJ databases">
        <authorList>
            <person name="Corre E."/>
            <person name="Pelletier E."/>
            <person name="Niang G."/>
            <person name="Scheremetjew M."/>
            <person name="Finn R."/>
            <person name="Kale V."/>
            <person name="Holt S."/>
            <person name="Cochrane G."/>
            <person name="Meng A."/>
            <person name="Brown T."/>
            <person name="Cohen L."/>
        </authorList>
    </citation>
    <scope>NUCLEOTIDE SEQUENCE</scope>
    <source>
        <strain evidence="2">CCMP1413</strain>
    </source>
</reference>
<dbReference type="PANTHER" id="PTHR47587">
    <property type="entry name" value="OS05G0103500 PROTEIN"/>
    <property type="match status" value="1"/>
</dbReference>
<proteinExistence type="predicted"/>
<dbReference type="EMBL" id="HBDZ01010418">
    <property type="protein sequence ID" value="CAD8243034.1"/>
    <property type="molecule type" value="Transcribed_RNA"/>
</dbReference>
<protein>
    <recommendedName>
        <fullName evidence="3">Coiled-coil-helix-coiled-coil-helix domain-containing protein 3, mitochondrial</fullName>
    </recommendedName>
</protein>
<accession>A0A7R9TSZ3</accession>
<gene>
    <name evidence="2" type="ORF">PCOL08062_LOCUS7920</name>
</gene>